<proteinExistence type="predicted"/>
<dbReference type="AlphaFoldDB" id="A0A431U3Q6"/>
<reference evidence="2 3" key="1">
    <citation type="submission" date="2018-12" db="EMBL/GenBank/DDBJ databases">
        <title>Hymenobacter gummosus sp. nov., isolated from a spring.</title>
        <authorList>
            <person name="Nie L."/>
        </authorList>
    </citation>
    <scope>NUCLEOTIDE SEQUENCE [LARGE SCALE GENOMIC DNA]</scope>
    <source>
        <strain evidence="2 3">KCTC 52166</strain>
    </source>
</reference>
<gene>
    <name evidence="2" type="ORF">EJV47_11470</name>
</gene>
<dbReference type="PANTHER" id="PTHR13887">
    <property type="entry name" value="GLUTATHIONE S-TRANSFERASE KAPPA"/>
    <property type="match status" value="1"/>
</dbReference>
<dbReference type="InterPro" id="IPR036249">
    <property type="entry name" value="Thioredoxin-like_sf"/>
</dbReference>
<evidence type="ECO:0000259" key="1">
    <source>
        <dbReference type="Pfam" id="PF01323"/>
    </source>
</evidence>
<dbReference type="EMBL" id="RXOF01000005">
    <property type="protein sequence ID" value="RTQ50239.1"/>
    <property type="molecule type" value="Genomic_DNA"/>
</dbReference>
<dbReference type="CDD" id="cd03025">
    <property type="entry name" value="DsbA_FrnE_like"/>
    <property type="match status" value="1"/>
</dbReference>
<protein>
    <submittedName>
        <fullName evidence="2">DsbA family protein</fullName>
    </submittedName>
</protein>
<organism evidence="2 3">
    <name type="scientific">Hymenobacter gummosus</name>
    <dbReference type="NCBI Taxonomy" id="1776032"/>
    <lineage>
        <taxon>Bacteria</taxon>
        <taxon>Pseudomonadati</taxon>
        <taxon>Bacteroidota</taxon>
        <taxon>Cytophagia</taxon>
        <taxon>Cytophagales</taxon>
        <taxon>Hymenobacteraceae</taxon>
        <taxon>Hymenobacter</taxon>
    </lineage>
</organism>
<dbReference type="SUPFAM" id="SSF52833">
    <property type="entry name" value="Thioredoxin-like"/>
    <property type="match status" value="1"/>
</dbReference>
<evidence type="ECO:0000313" key="3">
    <source>
        <dbReference type="Proteomes" id="UP000282184"/>
    </source>
</evidence>
<name>A0A431U3Q6_9BACT</name>
<dbReference type="Gene3D" id="3.40.30.10">
    <property type="entry name" value="Glutaredoxin"/>
    <property type="match status" value="1"/>
</dbReference>
<dbReference type="PANTHER" id="PTHR13887:SF54">
    <property type="entry name" value="DSBA FAMILY PROTEIN"/>
    <property type="match status" value="1"/>
</dbReference>
<dbReference type="GO" id="GO:0016491">
    <property type="term" value="F:oxidoreductase activity"/>
    <property type="evidence" value="ECO:0007669"/>
    <property type="project" value="InterPro"/>
</dbReference>
<dbReference type="Gene3D" id="1.10.472.60">
    <property type="entry name" value="putative protein disulfide isomerase domain"/>
    <property type="match status" value="1"/>
</dbReference>
<dbReference type="OrthoDB" id="9813770at2"/>
<dbReference type="InterPro" id="IPR001853">
    <property type="entry name" value="DSBA-like_thioredoxin_dom"/>
</dbReference>
<comment type="caution">
    <text evidence="2">The sequence shown here is derived from an EMBL/GenBank/DDBJ whole genome shotgun (WGS) entry which is preliminary data.</text>
</comment>
<accession>A0A431U3Q6</accession>
<keyword evidence="3" id="KW-1185">Reference proteome</keyword>
<sequence length="231" mass="25648">MSQSNQAERQLLYIFDPLCSWCYGTSPVVQRLAAEFADRVPVTVLSGGMVVGPQVRPIRHVWPALQESHAQVAQVTGAEFGAAYQRLGAEGSYRNDSEPPSRALMVFKQLDPLSREAEFAHALQRALFVDGQDLNEPQTYAALARQFSLDPEEFVRWWDSDASRQATKHEFEVVQRLGVQGFPTLIFAHGQDGYVLARGYQPYEQLKAGLEQLLEETAAPDAPEAGQQPSA</sequence>
<feature type="domain" description="DSBA-like thioredoxin" evidence="1">
    <location>
        <begin position="15"/>
        <end position="208"/>
    </location>
</feature>
<dbReference type="Pfam" id="PF01323">
    <property type="entry name" value="DSBA"/>
    <property type="match status" value="1"/>
</dbReference>
<dbReference type="Proteomes" id="UP000282184">
    <property type="component" value="Unassembled WGS sequence"/>
</dbReference>
<evidence type="ECO:0000313" key="2">
    <source>
        <dbReference type="EMBL" id="RTQ50239.1"/>
    </source>
</evidence>
<dbReference type="RefSeq" id="WP_126693289.1">
    <property type="nucleotide sequence ID" value="NZ_RXOF01000005.1"/>
</dbReference>